<evidence type="ECO:0000256" key="1">
    <source>
        <dbReference type="SAM" id="Coils"/>
    </source>
</evidence>
<dbReference type="Pfam" id="PF11180">
    <property type="entry name" value="DUF2968"/>
    <property type="match status" value="1"/>
</dbReference>
<keyword evidence="2" id="KW-0732">Signal</keyword>
<sequence length="217" mass="23954">MSFVLRRTVLTFVAAASVAGAGLVHAQASAPQAPAVSTAASGGTVAELQQLLAQKRLTELRTTYNGDYGTSLLLVNEDTTAYVALSYRKELWRVYKFASVAPAEGAYETLASQTRTWAEDDLRRAVTAGQKAQLEREAQAAQQRAASLSEEVRIMQAQRRKMLTEQQTMRQETKALDIERRAYQAQVESLQQQIRLLEKQLNDPHWSPTPSTSGQGL</sequence>
<proteinExistence type="predicted"/>
<evidence type="ECO:0000256" key="2">
    <source>
        <dbReference type="SAM" id="SignalP"/>
    </source>
</evidence>
<protein>
    <submittedName>
        <fullName evidence="3">Protein of uncharacterized function (DUF2968)</fullName>
    </submittedName>
</protein>
<evidence type="ECO:0000313" key="4">
    <source>
        <dbReference type="Proteomes" id="UP000255008"/>
    </source>
</evidence>
<gene>
    <name evidence="3" type="ORF">NCTC10894_01188</name>
</gene>
<feature type="chain" id="PRO_5042553561" evidence="2">
    <location>
        <begin position="27"/>
        <end position="217"/>
    </location>
</feature>
<comment type="caution">
    <text evidence="3">The sequence shown here is derived from an EMBL/GenBank/DDBJ whole genome shotgun (WGS) entry which is preliminary data.</text>
</comment>
<reference evidence="3 4" key="1">
    <citation type="submission" date="2018-06" db="EMBL/GenBank/DDBJ databases">
        <authorList>
            <consortium name="Pathogen Informatics"/>
            <person name="Doyle S."/>
        </authorList>
    </citation>
    <scope>NUCLEOTIDE SEQUENCE [LARGE SCALE GENOMIC DNA]</scope>
    <source>
        <strain evidence="3 4">NCTC10894</strain>
    </source>
</reference>
<dbReference type="InterPro" id="IPR006311">
    <property type="entry name" value="TAT_signal"/>
</dbReference>
<accession>A0AAJ4ZK02</accession>
<feature type="signal peptide" evidence="2">
    <location>
        <begin position="1"/>
        <end position="26"/>
    </location>
</feature>
<name>A0AAJ4ZK02_9RALS</name>
<dbReference type="PROSITE" id="PS51318">
    <property type="entry name" value="TAT"/>
    <property type="match status" value="1"/>
</dbReference>
<dbReference type="InterPro" id="IPR021350">
    <property type="entry name" value="DUF2968"/>
</dbReference>
<organism evidence="3 4">
    <name type="scientific">Ralstonia mannitolilytica</name>
    <dbReference type="NCBI Taxonomy" id="105219"/>
    <lineage>
        <taxon>Bacteria</taxon>
        <taxon>Pseudomonadati</taxon>
        <taxon>Pseudomonadota</taxon>
        <taxon>Betaproteobacteria</taxon>
        <taxon>Burkholderiales</taxon>
        <taxon>Burkholderiaceae</taxon>
        <taxon>Ralstonia</taxon>
    </lineage>
</organism>
<evidence type="ECO:0000313" key="3">
    <source>
        <dbReference type="EMBL" id="SUD96847.1"/>
    </source>
</evidence>
<feature type="coiled-coil region" evidence="1">
    <location>
        <begin position="124"/>
        <end position="200"/>
    </location>
</feature>
<dbReference type="Proteomes" id="UP000255008">
    <property type="component" value="Unassembled WGS sequence"/>
</dbReference>
<dbReference type="RefSeq" id="WP_115043883.1">
    <property type="nucleotide sequence ID" value="NZ_BAAAEC010000003.1"/>
</dbReference>
<keyword evidence="1" id="KW-0175">Coiled coil</keyword>
<dbReference type="AlphaFoldDB" id="A0AAJ4ZK02"/>
<dbReference type="EMBL" id="UGVE01000001">
    <property type="protein sequence ID" value="SUD96847.1"/>
    <property type="molecule type" value="Genomic_DNA"/>
</dbReference>